<comment type="caution">
    <text evidence="1">The sequence shown here is derived from an EMBL/GenBank/DDBJ whole genome shotgun (WGS) entry which is preliminary data.</text>
</comment>
<dbReference type="Proteomes" id="UP000265520">
    <property type="component" value="Unassembled WGS sequence"/>
</dbReference>
<organism evidence="1 2">
    <name type="scientific">Trifolium medium</name>
    <dbReference type="NCBI Taxonomy" id="97028"/>
    <lineage>
        <taxon>Eukaryota</taxon>
        <taxon>Viridiplantae</taxon>
        <taxon>Streptophyta</taxon>
        <taxon>Embryophyta</taxon>
        <taxon>Tracheophyta</taxon>
        <taxon>Spermatophyta</taxon>
        <taxon>Magnoliopsida</taxon>
        <taxon>eudicotyledons</taxon>
        <taxon>Gunneridae</taxon>
        <taxon>Pentapetalae</taxon>
        <taxon>rosids</taxon>
        <taxon>fabids</taxon>
        <taxon>Fabales</taxon>
        <taxon>Fabaceae</taxon>
        <taxon>Papilionoideae</taxon>
        <taxon>50 kb inversion clade</taxon>
        <taxon>NPAAA clade</taxon>
        <taxon>Hologalegina</taxon>
        <taxon>IRL clade</taxon>
        <taxon>Trifolieae</taxon>
        <taxon>Trifolium</taxon>
    </lineage>
</organism>
<proteinExistence type="predicted"/>
<evidence type="ECO:0000313" key="2">
    <source>
        <dbReference type="Proteomes" id="UP000265520"/>
    </source>
</evidence>
<reference evidence="1 2" key="1">
    <citation type="journal article" date="2018" name="Front. Plant Sci.">
        <title>Red Clover (Trifolium pratense) and Zigzag Clover (T. medium) - A Picture of Genomic Similarities and Differences.</title>
        <authorList>
            <person name="Dluhosova J."/>
            <person name="Istvanek J."/>
            <person name="Nedelnik J."/>
            <person name="Repkova J."/>
        </authorList>
    </citation>
    <scope>NUCLEOTIDE SEQUENCE [LARGE SCALE GENOMIC DNA]</scope>
    <source>
        <strain evidence="2">cv. 10/8</strain>
        <tissue evidence="1">Leaf</tissue>
    </source>
</reference>
<evidence type="ECO:0000313" key="1">
    <source>
        <dbReference type="EMBL" id="MCI85745.1"/>
    </source>
</evidence>
<accession>A0A392VFW4</accession>
<sequence>DDGHDEHGTEQEVIEVPVRSQRTRQAPARLNDCEVSTDSAVNDEGELIHFAL</sequence>
<protein>
    <submittedName>
        <fullName evidence="1">Uncharacterized protein</fullName>
    </submittedName>
</protein>
<dbReference type="EMBL" id="LXQA011122822">
    <property type="protein sequence ID" value="MCI85745.1"/>
    <property type="molecule type" value="Genomic_DNA"/>
</dbReference>
<name>A0A392VFW4_9FABA</name>
<feature type="non-terminal residue" evidence="1">
    <location>
        <position position="1"/>
    </location>
</feature>
<dbReference type="AlphaFoldDB" id="A0A392VFW4"/>
<keyword evidence="2" id="KW-1185">Reference proteome</keyword>